<evidence type="ECO:0000313" key="3">
    <source>
        <dbReference type="EMBL" id="GES26240.1"/>
    </source>
</evidence>
<proteinExistence type="predicted"/>
<keyword evidence="4" id="KW-1185">Reference proteome</keyword>
<dbReference type="GO" id="GO:0016878">
    <property type="term" value="F:acid-thiol ligase activity"/>
    <property type="evidence" value="ECO:0007669"/>
    <property type="project" value="UniProtKB-ARBA"/>
</dbReference>
<feature type="domain" description="AMP-dependent synthetase/ligase" evidence="1">
    <location>
        <begin position="13"/>
        <end position="359"/>
    </location>
</feature>
<dbReference type="PANTHER" id="PTHR43767:SF1">
    <property type="entry name" value="NONRIBOSOMAL PEPTIDE SYNTHASE PES1 (EUROFUNG)-RELATED"/>
    <property type="match status" value="1"/>
</dbReference>
<dbReference type="PROSITE" id="PS00455">
    <property type="entry name" value="AMP_BINDING"/>
    <property type="match status" value="1"/>
</dbReference>
<evidence type="ECO:0000313" key="4">
    <source>
        <dbReference type="Proteomes" id="UP000377595"/>
    </source>
</evidence>
<dbReference type="SUPFAM" id="SSF56801">
    <property type="entry name" value="Acetyl-CoA synthetase-like"/>
    <property type="match status" value="1"/>
</dbReference>
<protein>
    <submittedName>
        <fullName evidence="3">AMP-dependent synthetase</fullName>
    </submittedName>
</protein>
<evidence type="ECO:0000259" key="1">
    <source>
        <dbReference type="Pfam" id="PF00501"/>
    </source>
</evidence>
<dbReference type="Proteomes" id="UP000377595">
    <property type="component" value="Unassembled WGS sequence"/>
</dbReference>
<dbReference type="PANTHER" id="PTHR43767">
    <property type="entry name" value="LONG-CHAIN-FATTY-ACID--COA LIGASE"/>
    <property type="match status" value="1"/>
</dbReference>
<reference evidence="3 4" key="1">
    <citation type="submission" date="2019-10" db="EMBL/GenBank/DDBJ databases">
        <title>Whole genome shotgun sequence of Acrocarpospora pleiomorpha NBRC 16267.</title>
        <authorList>
            <person name="Ichikawa N."/>
            <person name="Kimura A."/>
            <person name="Kitahashi Y."/>
            <person name="Komaki H."/>
            <person name="Oguchi A."/>
        </authorList>
    </citation>
    <scope>NUCLEOTIDE SEQUENCE [LARGE SCALE GENOMIC DNA]</scope>
    <source>
        <strain evidence="3 4">NBRC 16267</strain>
    </source>
</reference>
<comment type="caution">
    <text evidence="3">The sequence shown here is derived from an EMBL/GenBank/DDBJ whole genome shotgun (WGS) entry which is preliminary data.</text>
</comment>
<dbReference type="AlphaFoldDB" id="A0A5M3XYZ2"/>
<dbReference type="InterPro" id="IPR050237">
    <property type="entry name" value="ATP-dep_AMP-bd_enzyme"/>
</dbReference>
<sequence length="499" mass="53363">MFPAPVLDALRISPSRTAIEHEGREITRGDLLTAVARIATGLRAAGLGPGKGVALMTTTNPDAYAAHLAAHALGCRVAAFRPRWSGDQIAHALGYQFDALIVDPGTHAPYLKLPSPDPGTRSGDLRVPVLDTATLLTHPADPLTLDARPGDIARLTFTSGSTGQPKGCAQTYRAFSLAYQRDDWPPQLASLMTHFQRCLVHESLASPVMMTYLGRCLVTGGTAIMTSGDLTPDLIERHRVTATMMPPPRLHVLLATLHQRPADLSTLRAVVLGGSPADPGLLTAAIDRLGPIIWQGYGQAEGGVISMLTPTDIATCPDALTTVGRPLPTVELSVRNYDDRPATPGEIWVRSPHMMTGYWNDPDQTAEVLQNGWLHTRDIGYIGPDGLLRLTGRSRDVILVNAEVCYPTAIERVLTTHPSVSAAYVTSTPDPTTGEAIHAFVVPTPDHQIDNEALLSLIQSSLSKAHTPKTINVLTSVPITPAGKPDKRALVTLIPLLSP</sequence>
<gene>
    <name evidence="3" type="ORF">Aple_091390</name>
</gene>
<organism evidence="3 4">
    <name type="scientific">Acrocarpospora pleiomorpha</name>
    <dbReference type="NCBI Taxonomy" id="90975"/>
    <lineage>
        <taxon>Bacteria</taxon>
        <taxon>Bacillati</taxon>
        <taxon>Actinomycetota</taxon>
        <taxon>Actinomycetes</taxon>
        <taxon>Streptosporangiales</taxon>
        <taxon>Streptosporangiaceae</taxon>
        <taxon>Acrocarpospora</taxon>
    </lineage>
</organism>
<dbReference type="InterPro" id="IPR020845">
    <property type="entry name" value="AMP-binding_CS"/>
</dbReference>
<feature type="domain" description="AMP-binding enzyme C-terminal" evidence="2">
    <location>
        <begin position="410"/>
        <end position="484"/>
    </location>
</feature>
<dbReference type="Gene3D" id="3.30.300.30">
    <property type="match status" value="1"/>
</dbReference>
<dbReference type="Pfam" id="PF13193">
    <property type="entry name" value="AMP-binding_C"/>
    <property type="match status" value="1"/>
</dbReference>
<dbReference type="InterPro" id="IPR042099">
    <property type="entry name" value="ANL_N_sf"/>
</dbReference>
<dbReference type="InterPro" id="IPR025110">
    <property type="entry name" value="AMP-bd_C"/>
</dbReference>
<dbReference type="InterPro" id="IPR045851">
    <property type="entry name" value="AMP-bd_C_sf"/>
</dbReference>
<dbReference type="EMBL" id="BLAF01000081">
    <property type="protein sequence ID" value="GES26240.1"/>
    <property type="molecule type" value="Genomic_DNA"/>
</dbReference>
<dbReference type="InterPro" id="IPR000873">
    <property type="entry name" value="AMP-dep_synth/lig_dom"/>
</dbReference>
<evidence type="ECO:0000259" key="2">
    <source>
        <dbReference type="Pfam" id="PF13193"/>
    </source>
</evidence>
<dbReference type="Gene3D" id="3.40.50.12780">
    <property type="entry name" value="N-terminal domain of ligase-like"/>
    <property type="match status" value="1"/>
</dbReference>
<dbReference type="Pfam" id="PF00501">
    <property type="entry name" value="AMP-binding"/>
    <property type="match status" value="1"/>
</dbReference>
<accession>A0A5M3XYZ2</accession>
<dbReference type="OrthoDB" id="9803968at2"/>
<name>A0A5M3XYZ2_9ACTN</name>
<dbReference type="RefSeq" id="WP_155350972.1">
    <property type="nucleotide sequence ID" value="NZ_BAAAHM010000059.1"/>
</dbReference>